<dbReference type="InterPro" id="IPR004352">
    <property type="entry name" value="GH114_TIM-barrel"/>
</dbReference>
<dbReference type="AlphaFoldDB" id="A0A9P9IHC6"/>
<evidence type="ECO:0000313" key="5">
    <source>
        <dbReference type="EMBL" id="KAH7119629.1"/>
    </source>
</evidence>
<comment type="caution">
    <text evidence="5">The sequence shown here is derived from an EMBL/GenBank/DDBJ whole genome shotgun (WGS) entry which is preliminary data.</text>
</comment>
<evidence type="ECO:0000256" key="2">
    <source>
        <dbReference type="ARBA" id="ARBA00012755"/>
    </source>
</evidence>
<comment type="catalytic activity">
    <reaction evidence="1">
        <text>Hydrolysis of terminal, non-reducing alpha-D-galactose residues in alpha-D-galactosides, including galactose oligosaccharides, galactomannans and galactolipids.</text>
        <dbReference type="EC" id="3.2.1.22"/>
    </reaction>
</comment>
<dbReference type="InterPro" id="IPR017853">
    <property type="entry name" value="GH"/>
</dbReference>
<dbReference type="PANTHER" id="PTHR35273:SF2">
    <property type="entry name" value="ALPHA-GALACTOSIDASE"/>
    <property type="match status" value="1"/>
</dbReference>
<dbReference type="GO" id="GO:0004557">
    <property type="term" value="F:alpha-galactosidase activity"/>
    <property type="evidence" value="ECO:0007669"/>
    <property type="project" value="UniProtKB-EC"/>
</dbReference>
<dbReference type="EMBL" id="JAGMWT010000011">
    <property type="protein sequence ID" value="KAH7119629.1"/>
    <property type="molecule type" value="Genomic_DNA"/>
</dbReference>
<name>A0A9P9IHC6_9PLEO</name>
<gene>
    <name evidence="5" type="ORF">B0J11DRAFT_440002</name>
</gene>
<dbReference type="SUPFAM" id="SSF51445">
    <property type="entry name" value="(Trans)glycosidases"/>
    <property type="match status" value="1"/>
</dbReference>
<feature type="chain" id="PRO_5040289727" description="alpha-galactosidase" evidence="3">
    <location>
        <begin position="19"/>
        <end position="265"/>
    </location>
</feature>
<proteinExistence type="predicted"/>
<organism evidence="5 6">
    <name type="scientific">Dendryphion nanum</name>
    <dbReference type="NCBI Taxonomy" id="256645"/>
    <lineage>
        <taxon>Eukaryota</taxon>
        <taxon>Fungi</taxon>
        <taxon>Dikarya</taxon>
        <taxon>Ascomycota</taxon>
        <taxon>Pezizomycotina</taxon>
        <taxon>Dothideomycetes</taxon>
        <taxon>Pleosporomycetidae</taxon>
        <taxon>Pleosporales</taxon>
        <taxon>Torulaceae</taxon>
        <taxon>Dendryphion</taxon>
    </lineage>
</organism>
<evidence type="ECO:0000313" key="6">
    <source>
        <dbReference type="Proteomes" id="UP000700596"/>
    </source>
</evidence>
<keyword evidence="6" id="KW-1185">Reference proteome</keyword>
<dbReference type="Pfam" id="PF03537">
    <property type="entry name" value="Glyco_hydro_114"/>
    <property type="match status" value="1"/>
</dbReference>
<dbReference type="Gene3D" id="3.20.20.70">
    <property type="entry name" value="Aldolase class I"/>
    <property type="match status" value="1"/>
</dbReference>
<feature type="domain" description="Glycoside-hydrolase family GH114 TIM-barrel" evidence="4">
    <location>
        <begin position="36"/>
        <end position="257"/>
    </location>
</feature>
<dbReference type="EC" id="3.2.1.22" evidence="2"/>
<feature type="signal peptide" evidence="3">
    <location>
        <begin position="1"/>
        <end position="18"/>
    </location>
</feature>
<dbReference type="InterPro" id="IPR013785">
    <property type="entry name" value="Aldolase_TIM"/>
</dbReference>
<dbReference type="PANTHER" id="PTHR35273">
    <property type="entry name" value="ALPHA-1,4 POLYGALACTOSAMINIDASE, PUTATIVE (AFU_ORTHOLOGUE AFUA_3G07890)-RELATED"/>
    <property type="match status" value="1"/>
</dbReference>
<keyword evidence="5" id="KW-0378">Hydrolase</keyword>
<evidence type="ECO:0000256" key="3">
    <source>
        <dbReference type="SAM" id="SignalP"/>
    </source>
</evidence>
<dbReference type="Proteomes" id="UP000700596">
    <property type="component" value="Unassembled WGS sequence"/>
</dbReference>
<accession>A0A9P9IHC6</accession>
<evidence type="ECO:0000259" key="4">
    <source>
        <dbReference type="Pfam" id="PF03537"/>
    </source>
</evidence>
<protein>
    <recommendedName>
        <fullName evidence="2">alpha-galactosidase</fullName>
        <ecNumber evidence="2">3.2.1.22</ecNumber>
    </recommendedName>
</protein>
<sequence>MYASALLTLVGVAGFTAAAPHERRQNVAAFPKGTPWDIVLDSHRVSVDDFKKISQKVIDIDLFDHHDFKTGKNNITELKKTKTVICYFSAGTTENWRQFDKSKFQPGDIGKPMEDWDGENWLDVKSKNVREIMKGRIQFAKDSGCDAIDPDNTDGYDHQDGFNYEKEVYADYIKFLAFEANNRSMAIGLKNSLSIIELVQPDVQFAVNEQCHEFNECGVYAPFTAANKAVFSIEYKNRNCTRVKDVVLSEVFKPLDLDKLGGQCS</sequence>
<reference evidence="5" key="1">
    <citation type="journal article" date="2021" name="Nat. Commun.">
        <title>Genetic determinants of endophytism in the Arabidopsis root mycobiome.</title>
        <authorList>
            <person name="Mesny F."/>
            <person name="Miyauchi S."/>
            <person name="Thiergart T."/>
            <person name="Pickel B."/>
            <person name="Atanasova L."/>
            <person name="Karlsson M."/>
            <person name="Huettel B."/>
            <person name="Barry K.W."/>
            <person name="Haridas S."/>
            <person name="Chen C."/>
            <person name="Bauer D."/>
            <person name="Andreopoulos W."/>
            <person name="Pangilinan J."/>
            <person name="LaButti K."/>
            <person name="Riley R."/>
            <person name="Lipzen A."/>
            <person name="Clum A."/>
            <person name="Drula E."/>
            <person name="Henrissat B."/>
            <person name="Kohler A."/>
            <person name="Grigoriev I.V."/>
            <person name="Martin F.M."/>
            <person name="Hacquard S."/>
        </authorList>
    </citation>
    <scope>NUCLEOTIDE SEQUENCE</scope>
    <source>
        <strain evidence="5">MPI-CAGE-CH-0243</strain>
    </source>
</reference>
<dbReference type="OrthoDB" id="2108802at2759"/>
<keyword evidence="3" id="KW-0732">Signal</keyword>
<evidence type="ECO:0000256" key="1">
    <source>
        <dbReference type="ARBA" id="ARBA00001255"/>
    </source>
</evidence>